<keyword evidence="2" id="KW-1133">Transmembrane helix</keyword>
<sequence length="212" mass="25269">MPCTDGMSISNKPVFLSRLFQHTAEKAAERFEAQTIELSNKVYAYSQLKSLILYSLLPIVILYVKGKIFYRMYFASYIDIFVGNRVLLLYIHSESSFSFFRQFYSYSLMKKEYSHYKSYPSMPWLSVRHKETQNALRKKDRRIKEVQQLVDEEHKNFVMAQDTADRLTEKLNIQKRQLAEVSFVDFNTIENKLANISQQFFWVEYLEIGKHF</sequence>
<feature type="transmembrane region" description="Helical" evidence="2">
    <location>
        <begin position="42"/>
        <end position="64"/>
    </location>
</feature>
<dbReference type="Proteomes" id="UP000095283">
    <property type="component" value="Unplaced"/>
</dbReference>
<dbReference type="WBParaSite" id="Hba_10216">
    <property type="protein sequence ID" value="Hba_10216"/>
    <property type="gene ID" value="Hba_10216"/>
</dbReference>
<reference evidence="4" key="1">
    <citation type="submission" date="2016-11" db="UniProtKB">
        <authorList>
            <consortium name="WormBaseParasite"/>
        </authorList>
    </citation>
    <scope>IDENTIFICATION</scope>
</reference>
<name>A0A1I7WYF5_HETBA</name>
<evidence type="ECO:0000256" key="2">
    <source>
        <dbReference type="SAM" id="Phobius"/>
    </source>
</evidence>
<evidence type="ECO:0000313" key="3">
    <source>
        <dbReference type="Proteomes" id="UP000095283"/>
    </source>
</evidence>
<feature type="coiled-coil region" evidence="1">
    <location>
        <begin position="129"/>
        <end position="156"/>
    </location>
</feature>
<proteinExistence type="predicted"/>
<evidence type="ECO:0000313" key="4">
    <source>
        <dbReference type="WBParaSite" id="Hba_10216"/>
    </source>
</evidence>
<keyword evidence="2" id="KW-0472">Membrane</keyword>
<protein>
    <submittedName>
        <fullName evidence="4">Uncharacterized protein</fullName>
    </submittedName>
</protein>
<organism evidence="3 4">
    <name type="scientific">Heterorhabditis bacteriophora</name>
    <name type="common">Entomopathogenic nematode worm</name>
    <dbReference type="NCBI Taxonomy" id="37862"/>
    <lineage>
        <taxon>Eukaryota</taxon>
        <taxon>Metazoa</taxon>
        <taxon>Ecdysozoa</taxon>
        <taxon>Nematoda</taxon>
        <taxon>Chromadorea</taxon>
        <taxon>Rhabditida</taxon>
        <taxon>Rhabditina</taxon>
        <taxon>Rhabditomorpha</taxon>
        <taxon>Strongyloidea</taxon>
        <taxon>Heterorhabditidae</taxon>
        <taxon>Heterorhabditis</taxon>
    </lineage>
</organism>
<dbReference type="AlphaFoldDB" id="A0A1I7WYF5"/>
<keyword evidence="2" id="KW-0812">Transmembrane</keyword>
<keyword evidence="3" id="KW-1185">Reference proteome</keyword>
<evidence type="ECO:0000256" key="1">
    <source>
        <dbReference type="SAM" id="Coils"/>
    </source>
</evidence>
<keyword evidence="1" id="KW-0175">Coiled coil</keyword>
<accession>A0A1I7WYF5</accession>